<dbReference type="EMBL" id="CP030041">
    <property type="protein sequence ID" value="AWW28726.1"/>
    <property type="molecule type" value="Genomic_DNA"/>
</dbReference>
<feature type="signal peptide" evidence="1">
    <location>
        <begin position="1"/>
        <end position="21"/>
    </location>
</feature>
<protein>
    <recommendedName>
        <fullName evidence="4">DUF4136 domain-containing protein</fullName>
    </recommendedName>
</protein>
<evidence type="ECO:0008006" key="4">
    <source>
        <dbReference type="Google" id="ProtNLM"/>
    </source>
</evidence>
<evidence type="ECO:0000313" key="2">
    <source>
        <dbReference type="EMBL" id="AWW28726.1"/>
    </source>
</evidence>
<dbReference type="AlphaFoldDB" id="A0A2Z4IDM3"/>
<keyword evidence="3" id="KW-1185">Reference proteome</keyword>
<accession>A0A2Z4IDM3</accession>
<reference evidence="2 3" key="1">
    <citation type="submission" date="2018-06" db="EMBL/GenBank/DDBJ databases">
        <title>Echinicola strongylocentroti sp. nov., isolated from a sea urchin Strongylocentrotus intermedius.</title>
        <authorList>
            <person name="Bae S.S."/>
        </authorList>
    </citation>
    <scope>NUCLEOTIDE SEQUENCE [LARGE SCALE GENOMIC DNA]</scope>
    <source>
        <strain evidence="2 3">MEBiC08714</strain>
    </source>
</reference>
<organism evidence="2 3">
    <name type="scientific">Echinicola strongylocentroti</name>
    <dbReference type="NCBI Taxonomy" id="1795355"/>
    <lineage>
        <taxon>Bacteria</taxon>
        <taxon>Pseudomonadati</taxon>
        <taxon>Bacteroidota</taxon>
        <taxon>Cytophagia</taxon>
        <taxon>Cytophagales</taxon>
        <taxon>Cyclobacteriaceae</taxon>
        <taxon>Echinicola</taxon>
    </lineage>
</organism>
<keyword evidence="1" id="KW-0732">Signal</keyword>
<dbReference type="Proteomes" id="UP000248688">
    <property type="component" value="Chromosome"/>
</dbReference>
<name>A0A2Z4IDM3_9BACT</name>
<dbReference type="RefSeq" id="WP_112782147.1">
    <property type="nucleotide sequence ID" value="NZ_CP030041.1"/>
</dbReference>
<gene>
    <name evidence="2" type="ORF">DN752_00450</name>
</gene>
<feature type="chain" id="PRO_5016370710" description="DUF4136 domain-containing protein" evidence="1">
    <location>
        <begin position="22"/>
        <end position="204"/>
    </location>
</feature>
<dbReference type="OrthoDB" id="5432319at2"/>
<dbReference type="KEGG" id="est:DN752_00450"/>
<proteinExistence type="predicted"/>
<dbReference type="PROSITE" id="PS51257">
    <property type="entry name" value="PROKAR_LIPOPROTEIN"/>
    <property type="match status" value="1"/>
</dbReference>
<sequence length="204" mass="22480">MIKRLMIFVIAIACGCSSSTSIVSSWKSPDANPQDVQLSKVMIAVLGNSEASRRIAEDKVSSLNAKVHPSYQVLMNASAATDTTRSSNILREQGFDGIIVMKLVDKDKSTDWVPGSYNSYWSMHPYYWGGFGYGGYYDPGYYTEDITYVVETSLYSLKGDTRLLWSGISSTVNPSSVEKTVQDIAMKSYDQMKTDGLLPAESGK</sequence>
<evidence type="ECO:0000256" key="1">
    <source>
        <dbReference type="SAM" id="SignalP"/>
    </source>
</evidence>
<evidence type="ECO:0000313" key="3">
    <source>
        <dbReference type="Proteomes" id="UP000248688"/>
    </source>
</evidence>